<dbReference type="PANTHER" id="PTHR33164">
    <property type="entry name" value="TRANSCRIPTIONAL REGULATOR, MARR FAMILY"/>
    <property type="match status" value="1"/>
</dbReference>
<dbReference type="GO" id="GO:0003700">
    <property type="term" value="F:DNA-binding transcription factor activity"/>
    <property type="evidence" value="ECO:0007669"/>
    <property type="project" value="InterPro"/>
</dbReference>
<dbReference type="PANTHER" id="PTHR33164:SF99">
    <property type="entry name" value="MARR FAMILY REGULATORY PROTEIN"/>
    <property type="match status" value="1"/>
</dbReference>
<dbReference type="PRINTS" id="PR00598">
    <property type="entry name" value="HTHMARR"/>
</dbReference>
<dbReference type="GO" id="GO:0006950">
    <property type="term" value="P:response to stress"/>
    <property type="evidence" value="ECO:0007669"/>
    <property type="project" value="TreeGrafter"/>
</dbReference>
<gene>
    <name evidence="2" type="ORF">DDE23_03895</name>
</gene>
<dbReference type="Gene3D" id="1.10.10.10">
    <property type="entry name" value="Winged helix-like DNA-binding domain superfamily/Winged helix DNA-binding domain"/>
    <property type="match status" value="1"/>
</dbReference>
<comment type="caution">
    <text evidence="2">The sequence shown here is derived from an EMBL/GenBank/DDBJ whole genome shotgun (WGS) entry which is preliminary data.</text>
</comment>
<name>A0A2T7UYG8_9RHOB</name>
<dbReference type="InterPro" id="IPR036388">
    <property type="entry name" value="WH-like_DNA-bd_sf"/>
</dbReference>
<feature type="domain" description="HTH marR-type" evidence="1">
    <location>
        <begin position="36"/>
        <end position="168"/>
    </location>
</feature>
<reference evidence="2 3" key="1">
    <citation type="journal article" date="2011" name="Syst. Appl. Microbiol.">
        <title>Defluviimonas denitrificans gen. nov., sp. nov., and Pararhodobacter aggregans gen. nov., sp. nov., non-phototrophic Rhodobacteraceae from the biofilter of a marine aquaculture.</title>
        <authorList>
            <person name="Foesel B.U."/>
            <person name="Drake H.L."/>
            <person name="Schramm A."/>
        </authorList>
    </citation>
    <scope>NUCLEOTIDE SEQUENCE [LARGE SCALE GENOMIC DNA]</scope>
    <source>
        <strain evidence="2 3">D1-19</strain>
    </source>
</reference>
<accession>A0A2T7UYG8</accession>
<dbReference type="AlphaFoldDB" id="A0A2T7UYG8"/>
<dbReference type="PROSITE" id="PS50995">
    <property type="entry name" value="HTH_MARR_2"/>
    <property type="match status" value="1"/>
</dbReference>
<dbReference type="SMART" id="SM00347">
    <property type="entry name" value="HTH_MARR"/>
    <property type="match status" value="1"/>
</dbReference>
<evidence type="ECO:0000259" key="1">
    <source>
        <dbReference type="PROSITE" id="PS50995"/>
    </source>
</evidence>
<dbReference type="SUPFAM" id="SSF46785">
    <property type="entry name" value="Winged helix' DNA-binding domain"/>
    <property type="match status" value="1"/>
</dbReference>
<sequence>MGACGPLSFVEMIDMGNHFGLSCGKGEDRMGGYRLHGRLGFRVSRLARLMQARHEAALPAGLTRLGAAVLGGVGEEGVVTPSDLAAYVGITRPAMSRLLRGLEAKGYVARAAAGGEDGRQTAVALTPRGVAVLAEARRAGDALQAHFAAKLTPEELSALTRALARLAEGEPDPTDF</sequence>
<evidence type="ECO:0000313" key="3">
    <source>
        <dbReference type="Proteomes" id="UP000244810"/>
    </source>
</evidence>
<organism evidence="2 3">
    <name type="scientific">Pararhodobacter aggregans</name>
    <dbReference type="NCBI Taxonomy" id="404875"/>
    <lineage>
        <taxon>Bacteria</taxon>
        <taxon>Pseudomonadati</taxon>
        <taxon>Pseudomonadota</taxon>
        <taxon>Alphaproteobacteria</taxon>
        <taxon>Rhodobacterales</taxon>
        <taxon>Paracoccaceae</taxon>
        <taxon>Pararhodobacter</taxon>
    </lineage>
</organism>
<dbReference type="InterPro" id="IPR039422">
    <property type="entry name" value="MarR/SlyA-like"/>
</dbReference>
<dbReference type="InterPro" id="IPR000835">
    <property type="entry name" value="HTH_MarR-typ"/>
</dbReference>
<dbReference type="Proteomes" id="UP000244810">
    <property type="component" value="Unassembled WGS sequence"/>
</dbReference>
<protein>
    <submittedName>
        <fullName evidence="2">MarR family transcriptional regulator</fullName>
    </submittedName>
</protein>
<proteinExistence type="predicted"/>
<keyword evidence="3" id="KW-1185">Reference proteome</keyword>
<evidence type="ECO:0000313" key="2">
    <source>
        <dbReference type="EMBL" id="PVE49549.1"/>
    </source>
</evidence>
<dbReference type="InterPro" id="IPR036390">
    <property type="entry name" value="WH_DNA-bd_sf"/>
</dbReference>
<dbReference type="EMBL" id="QDDR01000001">
    <property type="protein sequence ID" value="PVE49549.1"/>
    <property type="molecule type" value="Genomic_DNA"/>
</dbReference>
<dbReference type="Pfam" id="PF12802">
    <property type="entry name" value="MarR_2"/>
    <property type="match status" value="1"/>
</dbReference>